<comment type="caution">
    <text evidence="1">The sequence shown here is derived from an EMBL/GenBank/DDBJ whole genome shotgun (WGS) entry which is preliminary data.</text>
</comment>
<reference evidence="1 2" key="1">
    <citation type="submission" date="2016-09" db="EMBL/GenBank/DDBJ databases">
        <title>The draft genome of Dichanthelium oligosanthes: A C3 panicoid grass species.</title>
        <authorList>
            <person name="Studer A.J."/>
            <person name="Schnable J.C."/>
            <person name="Brutnell T.P."/>
        </authorList>
    </citation>
    <scope>NUCLEOTIDE SEQUENCE [LARGE SCALE GENOMIC DNA]</scope>
    <source>
        <strain evidence="2">cv. Kellogg 1175</strain>
        <tissue evidence="1">Leaf</tissue>
    </source>
</reference>
<dbReference type="AlphaFoldDB" id="A0A1E5V7X0"/>
<dbReference type="EMBL" id="LWDX02048682">
    <property type="protein sequence ID" value="OEL21124.1"/>
    <property type="molecule type" value="Genomic_DNA"/>
</dbReference>
<protein>
    <submittedName>
        <fullName evidence="1">Uncharacterized protein</fullName>
    </submittedName>
</protein>
<gene>
    <name evidence="1" type="ORF">BAE44_0017857</name>
</gene>
<organism evidence="1 2">
    <name type="scientific">Dichanthelium oligosanthes</name>
    <dbReference type="NCBI Taxonomy" id="888268"/>
    <lineage>
        <taxon>Eukaryota</taxon>
        <taxon>Viridiplantae</taxon>
        <taxon>Streptophyta</taxon>
        <taxon>Embryophyta</taxon>
        <taxon>Tracheophyta</taxon>
        <taxon>Spermatophyta</taxon>
        <taxon>Magnoliopsida</taxon>
        <taxon>Liliopsida</taxon>
        <taxon>Poales</taxon>
        <taxon>Poaceae</taxon>
        <taxon>PACMAD clade</taxon>
        <taxon>Panicoideae</taxon>
        <taxon>Panicodae</taxon>
        <taxon>Paniceae</taxon>
        <taxon>Dichantheliinae</taxon>
        <taxon>Dichanthelium</taxon>
    </lineage>
</organism>
<dbReference type="STRING" id="888268.A0A1E5V7X0"/>
<dbReference type="Proteomes" id="UP000095767">
    <property type="component" value="Unassembled WGS sequence"/>
</dbReference>
<feature type="non-terminal residue" evidence="1">
    <location>
        <position position="1"/>
    </location>
</feature>
<name>A0A1E5V7X0_9POAL</name>
<proteinExistence type="predicted"/>
<sequence>IRLAWSRPGRWRGCVDERDVPDDGQKGTWPHCYRQPIDVLSAVPSPTVSTLMAASPSLTKFGMQRLPQGYNVLLRRWNSHHGLYVESRKEYG</sequence>
<evidence type="ECO:0000313" key="2">
    <source>
        <dbReference type="Proteomes" id="UP000095767"/>
    </source>
</evidence>
<evidence type="ECO:0000313" key="1">
    <source>
        <dbReference type="EMBL" id="OEL21124.1"/>
    </source>
</evidence>
<accession>A0A1E5V7X0</accession>
<keyword evidence="2" id="KW-1185">Reference proteome</keyword>